<evidence type="ECO:0000313" key="4">
    <source>
        <dbReference type="EMBL" id="KAF1815155.1"/>
    </source>
</evidence>
<feature type="region of interest" description="Disordered" evidence="2">
    <location>
        <begin position="590"/>
        <end position="615"/>
    </location>
</feature>
<dbReference type="InterPro" id="IPR039436">
    <property type="entry name" value="Asteroid_dom"/>
</dbReference>
<dbReference type="GeneID" id="54418561"/>
<dbReference type="SUPFAM" id="SSF88723">
    <property type="entry name" value="PIN domain-like"/>
    <property type="match status" value="1"/>
</dbReference>
<accession>A0A6G1GAR0</accession>
<protein>
    <recommendedName>
        <fullName evidence="3">Asteroid domain-containing protein</fullName>
    </recommendedName>
</protein>
<proteinExistence type="inferred from homology"/>
<dbReference type="RefSeq" id="XP_033536786.1">
    <property type="nucleotide sequence ID" value="XM_033677991.1"/>
</dbReference>
<evidence type="ECO:0000259" key="3">
    <source>
        <dbReference type="Pfam" id="PF12813"/>
    </source>
</evidence>
<dbReference type="Proteomes" id="UP000504638">
    <property type="component" value="Unplaced"/>
</dbReference>
<comment type="similarity">
    <text evidence="1">Belongs to the asteroid family.</text>
</comment>
<dbReference type="AlphaFoldDB" id="A0A6G1GAR0"/>
<evidence type="ECO:0000256" key="1">
    <source>
        <dbReference type="ARBA" id="ARBA00007398"/>
    </source>
</evidence>
<reference evidence="6" key="3">
    <citation type="submission" date="2025-04" db="UniProtKB">
        <authorList>
            <consortium name="RefSeq"/>
        </authorList>
    </citation>
    <scope>IDENTIFICATION</scope>
    <source>
        <strain evidence="6">CBS 781.70</strain>
    </source>
</reference>
<feature type="domain" description="Asteroid" evidence="3">
    <location>
        <begin position="184"/>
        <end position="423"/>
    </location>
</feature>
<dbReference type="OrthoDB" id="5297549at2759"/>
<reference evidence="6" key="2">
    <citation type="submission" date="2020-04" db="EMBL/GenBank/DDBJ databases">
        <authorList>
            <consortium name="NCBI Genome Project"/>
        </authorList>
    </citation>
    <scope>NUCLEOTIDE SEQUENCE</scope>
    <source>
        <strain evidence="6">CBS 781.70</strain>
    </source>
</reference>
<feature type="compositionally biased region" description="Polar residues" evidence="2">
    <location>
        <begin position="37"/>
        <end position="50"/>
    </location>
</feature>
<keyword evidence="5" id="KW-1185">Reference proteome</keyword>
<evidence type="ECO:0000256" key="2">
    <source>
        <dbReference type="SAM" id="MobiDB-lite"/>
    </source>
</evidence>
<dbReference type="EMBL" id="ML975152">
    <property type="protein sequence ID" value="KAF1815155.1"/>
    <property type="molecule type" value="Genomic_DNA"/>
</dbReference>
<dbReference type="InterPro" id="IPR026832">
    <property type="entry name" value="Asteroid"/>
</dbReference>
<sequence>MGIARLHHLLQPYGAPFIAEFSPPSNTTSADEPGAPTPTTSKPSVSNTNSNRPIILDGPSFAYHIHHTCGGIVRPRSQAAIPHYGDLARAAVAWLDQLERFGLRVVAIVFDGALPDWKIETRMGRLEMKVATLLAWKAGLGTGFEGAQDQVSRLGDSFGDDGSLFLLLRSCQSAQSSSEMPTVPFLTAAVVEGLLRSRFGHTVSIVSGEADTVCAELTKRHMNAIVLSSDGDLLVHDLGTTGSVMSFKSIAIEQSSSGSQVRFMLKSTIFSPSTIAARFQLRSLLPFGFCVRKLGRKASVSACIEAAKSLEMTDQAYQGFLEEYDSQPFPEVSSSEIKSLQHCDTTVSEYLCSQLSGTSREHVVPTIYLPVLIEDPSRSTAWDQSIHIRQVSYTLVSESLSKHSSPHTIELTRRGHRVVPVAVPHLSPIDLRQRITEELDLLSGLSADSGMPQLPTTLRWRAIVLFLLLPLLSGSSTNVIFSFDVKEFLKGHWIHRSDGRRTEWPYIHFSAQLQGIWCSLRMLLQTIRFLRSVSAEPLEMVGKLERELSLLPGVVEFFDDAAAEDGVVEEVLGWLELKFSDVIQKNEASTKTKRKRKAKGQSSHAKEEGLSKKAATQNGTGYFSVLRGLETD</sequence>
<dbReference type="PANTHER" id="PTHR15665:SF1">
    <property type="entry name" value="PROTEIN ASTEROID HOMOLOG 1"/>
    <property type="match status" value="1"/>
</dbReference>
<feature type="region of interest" description="Disordered" evidence="2">
    <location>
        <begin position="21"/>
        <end position="50"/>
    </location>
</feature>
<gene>
    <name evidence="4 6" type="ORF">P152DRAFT_447406</name>
</gene>
<dbReference type="Pfam" id="PF12813">
    <property type="entry name" value="XPG_I_2"/>
    <property type="match status" value="1"/>
</dbReference>
<dbReference type="PANTHER" id="PTHR15665">
    <property type="entry name" value="ASTEROID PROTEIN"/>
    <property type="match status" value="1"/>
</dbReference>
<dbReference type="InterPro" id="IPR029060">
    <property type="entry name" value="PIN-like_dom_sf"/>
</dbReference>
<organism evidence="4">
    <name type="scientific">Eremomyces bilateralis CBS 781.70</name>
    <dbReference type="NCBI Taxonomy" id="1392243"/>
    <lineage>
        <taxon>Eukaryota</taxon>
        <taxon>Fungi</taxon>
        <taxon>Dikarya</taxon>
        <taxon>Ascomycota</taxon>
        <taxon>Pezizomycotina</taxon>
        <taxon>Dothideomycetes</taxon>
        <taxon>Dothideomycetes incertae sedis</taxon>
        <taxon>Eremomycetales</taxon>
        <taxon>Eremomycetaceae</taxon>
        <taxon>Eremomyces</taxon>
    </lineage>
</organism>
<dbReference type="Gene3D" id="3.40.50.1010">
    <property type="entry name" value="5'-nuclease"/>
    <property type="match status" value="1"/>
</dbReference>
<reference evidence="4 6" key="1">
    <citation type="submission" date="2020-01" db="EMBL/GenBank/DDBJ databases">
        <authorList>
            <consortium name="DOE Joint Genome Institute"/>
            <person name="Haridas S."/>
            <person name="Albert R."/>
            <person name="Binder M."/>
            <person name="Bloem J."/>
            <person name="Labutti K."/>
            <person name="Salamov A."/>
            <person name="Andreopoulos B."/>
            <person name="Baker S.E."/>
            <person name="Barry K."/>
            <person name="Bills G."/>
            <person name="Bluhm B.H."/>
            <person name="Cannon C."/>
            <person name="Castanera R."/>
            <person name="Culley D.E."/>
            <person name="Daum C."/>
            <person name="Ezra D."/>
            <person name="Gonzalez J.B."/>
            <person name="Henrissat B."/>
            <person name="Kuo A."/>
            <person name="Liang C."/>
            <person name="Lipzen A."/>
            <person name="Lutzoni F."/>
            <person name="Magnuson J."/>
            <person name="Mondo S."/>
            <person name="Nolan M."/>
            <person name="Ohm R."/>
            <person name="Pangilinan J."/>
            <person name="Park H.-J."/>
            <person name="Ramirez L."/>
            <person name="Alfaro M."/>
            <person name="Sun H."/>
            <person name="Tritt A."/>
            <person name="Yoshinaga Y."/>
            <person name="Zwiers L.-H."/>
            <person name="Turgeon B.G."/>
            <person name="Goodwin S.B."/>
            <person name="Spatafora J.W."/>
            <person name="Crous P.W."/>
            <person name="Grigoriev I.V."/>
        </authorList>
    </citation>
    <scope>NUCLEOTIDE SEQUENCE</scope>
    <source>
        <strain evidence="4 6">CBS 781.70</strain>
    </source>
</reference>
<evidence type="ECO:0000313" key="6">
    <source>
        <dbReference type="RefSeq" id="XP_033536786.1"/>
    </source>
</evidence>
<evidence type="ECO:0000313" key="5">
    <source>
        <dbReference type="Proteomes" id="UP000504638"/>
    </source>
</evidence>
<name>A0A6G1GAR0_9PEZI</name>